<accession>A0AAV7I9M7</accession>
<protein>
    <submittedName>
        <fullName evidence="1">Uncharacterized protein</fullName>
    </submittedName>
</protein>
<dbReference type="AlphaFoldDB" id="A0AAV7I9M7"/>
<gene>
    <name evidence="1" type="ORF">KQX54_018979</name>
</gene>
<dbReference type="Proteomes" id="UP000826195">
    <property type="component" value="Unassembled WGS sequence"/>
</dbReference>
<proteinExistence type="predicted"/>
<organism evidence="1 2">
    <name type="scientific">Cotesia glomerata</name>
    <name type="common">Lepidopteran parasitic wasp</name>
    <name type="synonym">Apanteles glomeratus</name>
    <dbReference type="NCBI Taxonomy" id="32391"/>
    <lineage>
        <taxon>Eukaryota</taxon>
        <taxon>Metazoa</taxon>
        <taxon>Ecdysozoa</taxon>
        <taxon>Arthropoda</taxon>
        <taxon>Hexapoda</taxon>
        <taxon>Insecta</taxon>
        <taxon>Pterygota</taxon>
        <taxon>Neoptera</taxon>
        <taxon>Endopterygota</taxon>
        <taxon>Hymenoptera</taxon>
        <taxon>Apocrita</taxon>
        <taxon>Ichneumonoidea</taxon>
        <taxon>Braconidae</taxon>
        <taxon>Microgastrinae</taxon>
        <taxon>Cotesia</taxon>
    </lineage>
</organism>
<evidence type="ECO:0000313" key="2">
    <source>
        <dbReference type="Proteomes" id="UP000826195"/>
    </source>
</evidence>
<sequence>MKRGDFEGKGGERRRSDQWSLQKARNYNRQARLSPLCVCGPPKLIRQHRVSSSLFLFPFRENTHWFSRPSLTYSYLRLSSSFRQARLLASMLSCKKLSKGFEALSFLSRKFGVFGVFQASLTIGEVNKVAWGVPPKGTGRLSGLAAGGYAGKRDLGFKKRARK</sequence>
<keyword evidence="2" id="KW-1185">Reference proteome</keyword>
<dbReference type="EMBL" id="JAHXZJ010002237">
    <property type="protein sequence ID" value="KAH0547372.1"/>
    <property type="molecule type" value="Genomic_DNA"/>
</dbReference>
<evidence type="ECO:0000313" key="1">
    <source>
        <dbReference type="EMBL" id="KAH0547372.1"/>
    </source>
</evidence>
<reference evidence="1 2" key="1">
    <citation type="journal article" date="2021" name="J. Hered.">
        <title>A chromosome-level genome assembly of the parasitoid wasp, Cotesia glomerata (Hymenoptera: Braconidae).</title>
        <authorList>
            <person name="Pinto B.J."/>
            <person name="Weis J.J."/>
            <person name="Gamble T."/>
            <person name="Ode P.J."/>
            <person name="Paul R."/>
            <person name="Zaspel J.M."/>
        </authorList>
    </citation>
    <scope>NUCLEOTIDE SEQUENCE [LARGE SCALE GENOMIC DNA]</scope>
    <source>
        <strain evidence="1">CgM1</strain>
    </source>
</reference>
<comment type="caution">
    <text evidence="1">The sequence shown here is derived from an EMBL/GenBank/DDBJ whole genome shotgun (WGS) entry which is preliminary data.</text>
</comment>
<name>A0AAV7I9M7_COTGL</name>